<keyword evidence="3" id="KW-1185">Reference proteome</keyword>
<dbReference type="PANTHER" id="PTHR24024">
    <property type="entry name" value="PULMONARY SURFACTANT-ASSOCIATED PROTEIN A"/>
    <property type="match status" value="1"/>
</dbReference>
<accession>A0A7J7JRI5</accession>
<feature type="transmembrane region" description="Helical" evidence="1">
    <location>
        <begin position="12"/>
        <end position="34"/>
    </location>
</feature>
<proteinExistence type="predicted"/>
<protein>
    <recommendedName>
        <fullName evidence="4">Short-chain collagen C4-like</fullName>
    </recommendedName>
</protein>
<gene>
    <name evidence="2" type="ORF">EB796_013635</name>
</gene>
<dbReference type="Proteomes" id="UP000593567">
    <property type="component" value="Unassembled WGS sequence"/>
</dbReference>
<evidence type="ECO:0008006" key="4">
    <source>
        <dbReference type="Google" id="ProtNLM"/>
    </source>
</evidence>
<reference evidence="2" key="1">
    <citation type="submission" date="2020-06" db="EMBL/GenBank/DDBJ databases">
        <title>Draft genome of Bugula neritina, a colonial animal packing powerful symbionts and potential medicines.</title>
        <authorList>
            <person name="Rayko M."/>
        </authorList>
    </citation>
    <scope>NUCLEOTIDE SEQUENCE [LARGE SCALE GENOMIC DNA]</scope>
    <source>
        <strain evidence="2">Kwan_BN1</strain>
    </source>
</reference>
<sequence length="492" mass="54278">MEKGKEAVQPTSLILGFSLIYQFILNVVLVLVAYEIIRLQPEVQQLTERASVVSQREQGPQGPPGADAASIQRVEDYVRAKIKETTVKETVRLRMTANDIPVVSGNTYVRWGRTSCPLLHSELVYSGRMGGSQYDRGGGYNPQCFPDEPQYLTTGTNTQAPRVTGAEYQVKGNILEQQSLTNNNVPCSVCLATGRTSILMIPGYTRCPDDSWTKEYVGYLMAGKHTHKRSQFLCLDKEPEKMSGYEDNRNGELLYHTGVFCTNFNNCPPYINNAELSCVGPPGPSGKDAVSYPAIDQHITFAVAGMVTQGVSGATYIRWGRDECPPSADLIYKGRGAGSWYLSGGGSNVQCFPEDPAYLNTTGRATESRVHGLEYEVWGGQYFDSFKHMREKNVPCVVCQTQYRSSVLMTPAKTECEDQSWTLEYNGYLMAGGPAHQRMTFICVDKDPGSVPGMDDNKNGELLYHTGVYCKGFGQCPPYRDGAELACVVCSK</sequence>
<dbReference type="EMBL" id="VXIV02001993">
    <property type="protein sequence ID" value="KAF6028048.1"/>
    <property type="molecule type" value="Genomic_DNA"/>
</dbReference>
<evidence type="ECO:0000313" key="3">
    <source>
        <dbReference type="Proteomes" id="UP000593567"/>
    </source>
</evidence>
<keyword evidence="1" id="KW-1133">Transmembrane helix</keyword>
<evidence type="ECO:0000313" key="2">
    <source>
        <dbReference type="EMBL" id="KAF6028048.1"/>
    </source>
</evidence>
<dbReference type="AlphaFoldDB" id="A0A7J7JRI5"/>
<evidence type="ECO:0000256" key="1">
    <source>
        <dbReference type="SAM" id="Phobius"/>
    </source>
</evidence>
<keyword evidence="1" id="KW-0812">Transmembrane</keyword>
<dbReference type="InterPro" id="IPR051077">
    <property type="entry name" value="Ca-dependent_lectin"/>
</dbReference>
<name>A0A7J7JRI5_BUGNE</name>
<keyword evidence="1" id="KW-0472">Membrane</keyword>
<dbReference type="PANTHER" id="PTHR24024:SF18">
    <property type="entry name" value="SHORT-CHAIN COLLAGEN C4-LIKE"/>
    <property type="match status" value="1"/>
</dbReference>
<dbReference type="GO" id="GO:0005615">
    <property type="term" value="C:extracellular space"/>
    <property type="evidence" value="ECO:0007669"/>
    <property type="project" value="TreeGrafter"/>
</dbReference>
<comment type="caution">
    <text evidence="2">The sequence shown here is derived from an EMBL/GenBank/DDBJ whole genome shotgun (WGS) entry which is preliminary data.</text>
</comment>
<organism evidence="2 3">
    <name type="scientific">Bugula neritina</name>
    <name type="common">Brown bryozoan</name>
    <name type="synonym">Sertularia neritina</name>
    <dbReference type="NCBI Taxonomy" id="10212"/>
    <lineage>
        <taxon>Eukaryota</taxon>
        <taxon>Metazoa</taxon>
        <taxon>Spiralia</taxon>
        <taxon>Lophotrochozoa</taxon>
        <taxon>Bryozoa</taxon>
        <taxon>Gymnolaemata</taxon>
        <taxon>Cheilostomatida</taxon>
        <taxon>Flustrina</taxon>
        <taxon>Buguloidea</taxon>
        <taxon>Bugulidae</taxon>
        <taxon>Bugula</taxon>
    </lineage>
</organism>
<dbReference type="OrthoDB" id="6127486at2759"/>